<dbReference type="InterPro" id="IPR003033">
    <property type="entry name" value="SCP2_sterol-bd_dom"/>
</dbReference>
<dbReference type="InterPro" id="IPR036527">
    <property type="entry name" value="SCP2_sterol-bd_dom_sf"/>
</dbReference>
<evidence type="ECO:0000313" key="2">
    <source>
        <dbReference type="EMBL" id="TWF94650.1"/>
    </source>
</evidence>
<dbReference type="Gene3D" id="3.30.1050.10">
    <property type="entry name" value="SCP2 sterol-binding domain"/>
    <property type="match status" value="1"/>
</dbReference>
<organism evidence="2 3">
    <name type="scientific">Saccharopolyspora dendranthemae</name>
    <dbReference type="NCBI Taxonomy" id="1181886"/>
    <lineage>
        <taxon>Bacteria</taxon>
        <taxon>Bacillati</taxon>
        <taxon>Actinomycetota</taxon>
        <taxon>Actinomycetes</taxon>
        <taxon>Pseudonocardiales</taxon>
        <taxon>Pseudonocardiaceae</taxon>
        <taxon>Saccharopolyspora</taxon>
    </lineage>
</organism>
<dbReference type="AlphaFoldDB" id="A0A561U5L1"/>
<gene>
    <name evidence="2" type="ORF">FHU35_13365</name>
</gene>
<dbReference type="SUPFAM" id="SSF55718">
    <property type="entry name" value="SCP-like"/>
    <property type="match status" value="1"/>
</dbReference>
<dbReference type="Pfam" id="PF02036">
    <property type="entry name" value="SCP2"/>
    <property type="match status" value="1"/>
</dbReference>
<name>A0A561U5L1_9PSEU</name>
<dbReference type="RefSeq" id="WP_425474149.1">
    <property type="nucleotide sequence ID" value="NZ_VIWX01000003.1"/>
</dbReference>
<comment type="caution">
    <text evidence="2">The sequence shown here is derived from an EMBL/GenBank/DDBJ whole genome shotgun (WGS) entry which is preliminary data.</text>
</comment>
<sequence length="183" mass="20205">MPQSPIDPISALAEVDPRQIDKAELVEMLHAASHAANEGLDLSSLSAERFAQLISRASTEQLKAVLSRPELSESIVDEIFRRMSRHYQPENAKRSHAVVNWRIGKDDDLLHYECELDQRGCQVTKGSQSDAGTVTITMTPLDFVQLTSGNTTAPKLVMARRVRLAGDIGFAVNLPKLFQIPKA</sequence>
<dbReference type="Proteomes" id="UP000316184">
    <property type="component" value="Unassembled WGS sequence"/>
</dbReference>
<evidence type="ECO:0000313" key="3">
    <source>
        <dbReference type="Proteomes" id="UP000316184"/>
    </source>
</evidence>
<feature type="domain" description="SCP2" evidence="1">
    <location>
        <begin position="80"/>
        <end position="178"/>
    </location>
</feature>
<evidence type="ECO:0000259" key="1">
    <source>
        <dbReference type="Pfam" id="PF02036"/>
    </source>
</evidence>
<accession>A0A561U5L1</accession>
<keyword evidence="3" id="KW-1185">Reference proteome</keyword>
<protein>
    <submittedName>
        <fullName evidence="2">SCP-2 sterol transfer family protein</fullName>
    </submittedName>
</protein>
<proteinExistence type="predicted"/>
<reference evidence="2 3" key="1">
    <citation type="submission" date="2019-06" db="EMBL/GenBank/DDBJ databases">
        <title>Sequencing the genomes of 1000 actinobacteria strains.</title>
        <authorList>
            <person name="Klenk H.-P."/>
        </authorList>
    </citation>
    <scope>NUCLEOTIDE SEQUENCE [LARGE SCALE GENOMIC DNA]</scope>
    <source>
        <strain evidence="2 3">DSM 46699</strain>
    </source>
</reference>
<dbReference type="EMBL" id="VIWX01000003">
    <property type="protein sequence ID" value="TWF94650.1"/>
    <property type="molecule type" value="Genomic_DNA"/>
</dbReference>